<feature type="compositionally biased region" description="Low complexity" evidence="1">
    <location>
        <begin position="368"/>
        <end position="403"/>
    </location>
</feature>
<name>A0A1B7M2L6_9MICC</name>
<dbReference type="Proteomes" id="UP000078292">
    <property type="component" value="Unassembled WGS sequence"/>
</dbReference>
<dbReference type="SUPFAM" id="SSF49313">
    <property type="entry name" value="Cadherin-like"/>
    <property type="match status" value="1"/>
</dbReference>
<dbReference type="AlphaFoldDB" id="A0A1B7M2L6"/>
<dbReference type="STRING" id="1837282.A6F49_04490"/>
<evidence type="ECO:0000313" key="4">
    <source>
        <dbReference type="Proteomes" id="UP000078292"/>
    </source>
</evidence>
<sequence length="453" mass="48022">MGCIETADGGQTWQACKWYSFDEMFAAIDAFEPSASISDNAELVYREAGGTGRWTKCTMIEVPLFDMVGLTPFFRSIRYVRFAFFVNGENEATITGEDGTETFVSINNINADQNAQYFRDNDYVSGGTSPYDTGLNGMTTVLGFEAEVNAGETNTLKLAIADVSDTIYDSTVMIEAGTCSSPANIPPVAEDQNLETGVDEPLDIALVATDEDEDELTYTVNDEGLNGTLEGDGANWTFTPEEGFEGSTSFTFTANDGEYDSNTATVTIQVGEVQNTPPVADDQDVETDFNTPADITLTGSDADEDDLTFDVVDTDDLAGELEGDGANVTFTPEEGFSGTTSFTYVANDGEADSEPATVTITVAEEVIVEPTETPAPSETPSAEPTETPTTSAPTETADPSETADPVEDEETAEEASDEKLSDTGSSAAILAIGGVLLVAAGAGLLYMRRRAAN</sequence>
<feature type="compositionally biased region" description="Acidic residues" evidence="1">
    <location>
        <begin position="404"/>
        <end position="416"/>
    </location>
</feature>
<keyword evidence="4" id="KW-1185">Reference proteome</keyword>
<evidence type="ECO:0000256" key="2">
    <source>
        <dbReference type="SAM" id="Phobius"/>
    </source>
</evidence>
<dbReference type="GO" id="GO:0016020">
    <property type="term" value="C:membrane"/>
    <property type="evidence" value="ECO:0007669"/>
    <property type="project" value="InterPro"/>
</dbReference>
<dbReference type="NCBIfam" id="TIGR01167">
    <property type="entry name" value="LPXTG_anchor"/>
    <property type="match status" value="1"/>
</dbReference>
<keyword evidence="2" id="KW-0472">Membrane</keyword>
<dbReference type="Gene3D" id="2.60.40.3440">
    <property type="match status" value="2"/>
</dbReference>
<dbReference type="InterPro" id="IPR049804">
    <property type="entry name" value="Choice_anch_L"/>
</dbReference>
<protein>
    <recommendedName>
        <fullName evidence="5">Gram-positive cocci surface proteins LPxTG domain-containing protein</fullName>
    </recommendedName>
</protein>
<keyword evidence="2" id="KW-1133">Transmembrane helix</keyword>
<comment type="caution">
    <text evidence="3">The sequence shown here is derived from an EMBL/GenBank/DDBJ whole genome shotgun (WGS) entry which is preliminary data.</text>
</comment>
<evidence type="ECO:0000256" key="1">
    <source>
        <dbReference type="SAM" id="MobiDB-lite"/>
    </source>
</evidence>
<proteinExistence type="predicted"/>
<gene>
    <name evidence="3" type="ORF">A6F49_04490</name>
</gene>
<feature type="transmembrane region" description="Helical" evidence="2">
    <location>
        <begin position="427"/>
        <end position="447"/>
    </location>
</feature>
<evidence type="ECO:0008006" key="5">
    <source>
        <dbReference type="Google" id="ProtNLM"/>
    </source>
</evidence>
<organism evidence="3 4">
    <name type="scientific">Enteractinococcus helveticum</name>
    <dbReference type="NCBI Taxonomy" id="1837282"/>
    <lineage>
        <taxon>Bacteria</taxon>
        <taxon>Bacillati</taxon>
        <taxon>Actinomycetota</taxon>
        <taxon>Actinomycetes</taxon>
        <taxon>Micrococcales</taxon>
        <taxon>Micrococcaceae</taxon>
    </lineage>
</organism>
<keyword evidence="2" id="KW-0812">Transmembrane</keyword>
<dbReference type="Pfam" id="PF17963">
    <property type="entry name" value="Big_9"/>
    <property type="match status" value="2"/>
</dbReference>
<dbReference type="EMBL" id="LXEY01000008">
    <property type="protein sequence ID" value="OAV62769.1"/>
    <property type="molecule type" value="Genomic_DNA"/>
</dbReference>
<dbReference type="NCBIfam" id="NF038133">
    <property type="entry name" value="choice_anch_L"/>
    <property type="match status" value="1"/>
</dbReference>
<evidence type="ECO:0000313" key="3">
    <source>
        <dbReference type="EMBL" id="OAV62769.1"/>
    </source>
</evidence>
<feature type="region of interest" description="Disordered" evidence="1">
    <location>
        <begin position="368"/>
        <end position="423"/>
    </location>
</feature>
<reference evidence="3 4" key="1">
    <citation type="submission" date="2016-04" db="EMBL/GenBank/DDBJ databases">
        <title>First whole genome shotgun sequence of the bacterium Enteractinococcus sp. strain UASWS1574.</title>
        <authorList>
            <person name="Crovadore J."/>
            <person name="Chablais R."/>
            <person name="Lefort F."/>
        </authorList>
    </citation>
    <scope>NUCLEOTIDE SEQUENCE [LARGE SCALE GENOMIC DNA]</scope>
    <source>
        <strain evidence="3 4">UASWS1574</strain>
    </source>
</reference>
<dbReference type="InterPro" id="IPR015919">
    <property type="entry name" value="Cadherin-like_sf"/>
</dbReference>
<dbReference type="GO" id="GO:0005509">
    <property type="term" value="F:calcium ion binding"/>
    <property type="evidence" value="ECO:0007669"/>
    <property type="project" value="InterPro"/>
</dbReference>
<accession>A0A1B7M2L6</accession>